<organism evidence="2 3">
    <name type="scientific">Stenotrophomonas maltophilia</name>
    <name type="common">Pseudomonas maltophilia</name>
    <name type="synonym">Xanthomonas maltophilia</name>
    <dbReference type="NCBI Taxonomy" id="40324"/>
    <lineage>
        <taxon>Bacteria</taxon>
        <taxon>Pseudomonadati</taxon>
        <taxon>Pseudomonadota</taxon>
        <taxon>Gammaproteobacteria</taxon>
        <taxon>Lysobacterales</taxon>
        <taxon>Lysobacteraceae</taxon>
        <taxon>Stenotrophomonas</taxon>
        <taxon>Stenotrophomonas maltophilia group</taxon>
    </lineage>
</organism>
<proteinExistence type="predicted"/>
<sequence>MQISLKRALIVGGVAVVVLTGGYVLWGRADSMPQAIAAHAPHTQGRTDVAPVPSKQHRAAARTGPQPPNPQVFRRVGPKAYEIAGNRERRPPGDALEYMRVMKQRSDAGDADASYLMELTVRECRNLIKHDPVASFDFLRNAGMTPDPASLVNDERRLGECASLVAAPAFYHGAWLARAASQGSIEAKLLYAADPETVIGPPSEWLANPESLVRWRESAMRHLHDAAATGSLDAVSHLSSAYDKGRITAYDGVNAYAYALAAAKANPAHMPARSLQELQAKLSPAQREAARERATQVYADCCIADQ</sequence>
<comment type="caution">
    <text evidence="2">The sequence shown here is derived from an EMBL/GenBank/DDBJ whole genome shotgun (WGS) entry which is preliminary data.</text>
</comment>
<evidence type="ECO:0008006" key="4">
    <source>
        <dbReference type="Google" id="ProtNLM"/>
    </source>
</evidence>
<gene>
    <name evidence="2" type="ORF">A9K56_01855</name>
</gene>
<reference evidence="2 3" key="1">
    <citation type="submission" date="2016-05" db="EMBL/GenBank/DDBJ databases">
        <title>Draft Genome Sequences of Stenotrophomonas maltophilia Strains Sm32COP, Sm41DVV, Sm46PAILV, SmF3, SmF22, SmSOFb1 and SmCVFa1, Isolated from Different Manures, in France.</title>
        <authorList>
            <person name="Nazaret S."/>
            <person name="Bodilis J."/>
        </authorList>
    </citation>
    <scope>NUCLEOTIDE SEQUENCE [LARGE SCALE GENOMIC DNA]</scope>
    <source>
        <strain evidence="2 3">Sm41DVV</strain>
    </source>
</reference>
<dbReference type="Proteomes" id="UP000092125">
    <property type="component" value="Unassembled WGS sequence"/>
</dbReference>
<evidence type="ECO:0000313" key="3">
    <source>
        <dbReference type="Proteomes" id="UP000092125"/>
    </source>
</evidence>
<dbReference type="Gene3D" id="1.25.40.10">
    <property type="entry name" value="Tetratricopeptide repeat domain"/>
    <property type="match status" value="1"/>
</dbReference>
<name>A0AAP7GZ97_STEMA</name>
<evidence type="ECO:0000256" key="1">
    <source>
        <dbReference type="SAM" id="MobiDB-lite"/>
    </source>
</evidence>
<feature type="region of interest" description="Disordered" evidence="1">
    <location>
        <begin position="40"/>
        <end position="73"/>
    </location>
</feature>
<dbReference type="InterPro" id="IPR011990">
    <property type="entry name" value="TPR-like_helical_dom_sf"/>
</dbReference>
<accession>A0AAP7GZ97</accession>
<protein>
    <recommendedName>
        <fullName evidence="4">Sel1 repeat family protein</fullName>
    </recommendedName>
</protein>
<evidence type="ECO:0000313" key="2">
    <source>
        <dbReference type="EMBL" id="OBU63469.1"/>
    </source>
</evidence>
<dbReference type="RefSeq" id="WP_065181262.1">
    <property type="nucleotide sequence ID" value="NZ_LYVI01000001.1"/>
</dbReference>
<dbReference type="EMBL" id="LYVI01000001">
    <property type="protein sequence ID" value="OBU63469.1"/>
    <property type="molecule type" value="Genomic_DNA"/>
</dbReference>
<dbReference type="AlphaFoldDB" id="A0AAP7GZ97"/>